<dbReference type="SMART" id="SM00174">
    <property type="entry name" value="RHO"/>
    <property type="match status" value="1"/>
</dbReference>
<keyword evidence="5" id="KW-0472">Membrane</keyword>
<name>A0A7E6DCN2_9CHIR</name>
<dbReference type="GeneID" id="114514622"/>
<dbReference type="AlphaFoldDB" id="A0A7E6DCN2"/>
<organism evidence="8 9">
    <name type="scientific">Phyllostomus discolor</name>
    <name type="common">pale spear-nosed bat</name>
    <dbReference type="NCBI Taxonomy" id="89673"/>
    <lineage>
        <taxon>Eukaryota</taxon>
        <taxon>Metazoa</taxon>
        <taxon>Chordata</taxon>
        <taxon>Craniata</taxon>
        <taxon>Vertebrata</taxon>
        <taxon>Euteleostomi</taxon>
        <taxon>Mammalia</taxon>
        <taxon>Eutheria</taxon>
        <taxon>Laurasiatheria</taxon>
        <taxon>Chiroptera</taxon>
        <taxon>Yangochiroptera</taxon>
        <taxon>Phyllostomidae</taxon>
        <taxon>Phyllostominae</taxon>
        <taxon>Phyllostomus</taxon>
    </lineage>
</organism>
<dbReference type="GO" id="GO:0016020">
    <property type="term" value="C:membrane"/>
    <property type="evidence" value="ECO:0007669"/>
    <property type="project" value="UniProtKB-SubCell"/>
</dbReference>
<dbReference type="GO" id="GO:0005525">
    <property type="term" value="F:GTP binding"/>
    <property type="evidence" value="ECO:0007669"/>
    <property type="project" value="UniProtKB-KW"/>
</dbReference>
<evidence type="ECO:0000256" key="2">
    <source>
        <dbReference type="ARBA" id="ARBA00006270"/>
    </source>
</evidence>
<dbReference type="PRINTS" id="PR00449">
    <property type="entry name" value="RASTRNSFRMNG"/>
</dbReference>
<dbReference type="Gene3D" id="3.40.50.300">
    <property type="entry name" value="P-loop containing nucleotide triphosphate hydrolases"/>
    <property type="match status" value="1"/>
</dbReference>
<dbReference type="RefSeq" id="XP_035876019.1">
    <property type="nucleotide sequence ID" value="XM_036020126.1"/>
</dbReference>
<dbReference type="FunFam" id="3.40.50.300:FF:000274">
    <property type="entry name" value="ras-related protein RABA5a"/>
    <property type="match status" value="1"/>
</dbReference>
<dbReference type="PANTHER" id="PTHR47979">
    <property type="entry name" value="DRAB11-RELATED"/>
    <property type="match status" value="1"/>
</dbReference>
<dbReference type="InterPro" id="IPR005225">
    <property type="entry name" value="Small_GTP-bd"/>
</dbReference>
<dbReference type="SMART" id="SM00173">
    <property type="entry name" value="RAS"/>
    <property type="match status" value="1"/>
</dbReference>
<dbReference type="InterPro" id="IPR050209">
    <property type="entry name" value="Rab_GTPases_membrane_traffic"/>
</dbReference>
<dbReference type="PROSITE" id="PS51419">
    <property type="entry name" value="RAB"/>
    <property type="match status" value="1"/>
</dbReference>
<evidence type="ECO:0000313" key="9">
    <source>
        <dbReference type="RefSeq" id="XP_035876019.1"/>
    </source>
</evidence>
<dbReference type="SUPFAM" id="SSF52540">
    <property type="entry name" value="P-loop containing nucleoside triphosphate hydrolases"/>
    <property type="match status" value="1"/>
</dbReference>
<evidence type="ECO:0000256" key="4">
    <source>
        <dbReference type="ARBA" id="ARBA00023134"/>
    </source>
</evidence>
<keyword evidence="7" id="KW-0636">Prenylation</keyword>
<dbReference type="GO" id="GO:0003924">
    <property type="term" value="F:GTPase activity"/>
    <property type="evidence" value="ECO:0007669"/>
    <property type="project" value="InterPro"/>
</dbReference>
<dbReference type="NCBIfam" id="TIGR00231">
    <property type="entry name" value="small_GTP"/>
    <property type="match status" value="1"/>
</dbReference>
<keyword evidence="6" id="KW-0449">Lipoprotein</keyword>
<proteinExistence type="inferred from homology"/>
<keyword evidence="4" id="KW-0342">GTP-binding</keyword>
<sequence>MASENYSWKDKYDSLFKVVLIGDTGVGKSNLLDHFTYNEFDLESKRTIGMEFATFSIQVNGKTIKTHMWDSAGQKHNCTITTAYYWGAEGMLLVHSITKHLTYENVEYWLKELGYHADSNIIIMLVDNKSDLCHLWAVSTDKTHSLTENNLCFIQTSALESTTVEEAFRNVLTEIYHIVSQKQIADHLAHRECHGNNVHEESPGNNVVDVSVPPSTIGQKPNQLQWCQNP</sequence>
<protein>
    <submittedName>
        <fullName evidence="9">Ras-related protein Rab-11B-like</fullName>
    </submittedName>
</protein>
<dbReference type="Proteomes" id="UP000504628">
    <property type="component" value="Chromosome 3"/>
</dbReference>
<comment type="similarity">
    <text evidence="2">Belongs to the small GTPase superfamily. Rab family.</text>
</comment>
<evidence type="ECO:0000256" key="5">
    <source>
        <dbReference type="ARBA" id="ARBA00023136"/>
    </source>
</evidence>
<dbReference type="SMART" id="SM00175">
    <property type="entry name" value="RAB"/>
    <property type="match status" value="1"/>
</dbReference>
<comment type="subcellular location">
    <subcellularLocation>
        <location evidence="1">Membrane</location>
        <topology evidence="1">Lipid-anchor</topology>
    </subcellularLocation>
</comment>
<dbReference type="InterPro" id="IPR001806">
    <property type="entry name" value="Small_GTPase"/>
</dbReference>
<evidence type="ECO:0000256" key="7">
    <source>
        <dbReference type="ARBA" id="ARBA00023289"/>
    </source>
</evidence>
<dbReference type="PROSITE" id="PS51421">
    <property type="entry name" value="RAS"/>
    <property type="match status" value="1"/>
</dbReference>
<gene>
    <name evidence="9" type="primary">LOC114514622</name>
</gene>
<keyword evidence="8" id="KW-1185">Reference proteome</keyword>
<evidence type="ECO:0000256" key="6">
    <source>
        <dbReference type="ARBA" id="ARBA00023288"/>
    </source>
</evidence>
<evidence type="ECO:0000256" key="1">
    <source>
        <dbReference type="ARBA" id="ARBA00004635"/>
    </source>
</evidence>
<keyword evidence="3" id="KW-0547">Nucleotide-binding</keyword>
<reference evidence="9" key="1">
    <citation type="submission" date="2025-08" db="UniProtKB">
        <authorList>
            <consortium name="RefSeq"/>
        </authorList>
    </citation>
    <scope>IDENTIFICATION</scope>
    <source>
        <tissue evidence="9">Muscle</tissue>
    </source>
</reference>
<accession>A0A7E6DCN2</accession>
<dbReference type="Pfam" id="PF00071">
    <property type="entry name" value="Ras"/>
    <property type="match status" value="1"/>
</dbReference>
<dbReference type="InParanoid" id="A0A7E6DCN2"/>
<dbReference type="SMART" id="SM00176">
    <property type="entry name" value="RAN"/>
    <property type="match status" value="1"/>
</dbReference>
<dbReference type="KEGG" id="pdic:114514622"/>
<dbReference type="OrthoDB" id="9989112at2759"/>
<dbReference type="InterPro" id="IPR027417">
    <property type="entry name" value="P-loop_NTPase"/>
</dbReference>
<evidence type="ECO:0000313" key="8">
    <source>
        <dbReference type="Proteomes" id="UP000504628"/>
    </source>
</evidence>
<evidence type="ECO:0000256" key="3">
    <source>
        <dbReference type="ARBA" id="ARBA00022741"/>
    </source>
</evidence>